<gene>
    <name evidence="6" type="ORF">WBA_LOCUS2441</name>
</gene>
<keyword evidence="2" id="KW-1194">Viral DNA replication</keyword>
<feature type="domain" description="RecA-like N-terminal" evidence="4">
    <location>
        <begin position="277"/>
        <end position="343"/>
    </location>
</feature>
<dbReference type="Pfam" id="PF08804">
    <property type="entry name" value="gp32"/>
    <property type="match status" value="1"/>
</dbReference>
<reference evidence="6 7" key="1">
    <citation type="submission" date="2018-11" db="EMBL/GenBank/DDBJ databases">
        <authorList>
            <consortium name="Pathogen Informatics"/>
        </authorList>
    </citation>
    <scope>NUCLEOTIDE SEQUENCE [LARGE SCALE GENOMIC DNA]</scope>
</reference>
<dbReference type="SUPFAM" id="SSF50249">
    <property type="entry name" value="Nucleic acid-binding proteins"/>
    <property type="match status" value="1"/>
</dbReference>
<dbReference type="InParanoid" id="A0A3P7FI63"/>
<dbReference type="InterPro" id="IPR012339">
    <property type="entry name" value="Phage_T4_Gp32_ssDNA-bd"/>
</dbReference>
<dbReference type="InterPro" id="IPR012340">
    <property type="entry name" value="NA-bd_OB-fold"/>
</dbReference>
<sequence>MDLSLIKQKLASSQSKGQKKTYEKIDYTKIFWKPKPGKYQIRILPSKFDKSNPFREVYLHYGFSKGPILSLENWNEKDPISEFSKNLHKSSDKEDWQLASKISPKLRYFVPVLVRGEEDKGARLWEFGKLIYEQLLGIASDEDYGDYTDVTDGRDFTVEAVEDTIAGRKGVKCNIRVKPKVSPISEDANLVKKVLEEQPDILGINKKYSFEELKDLLTKWLNPEEDNDEPIASASSEEEHGGDDFLEEIKKPVEKVIEKDKASSFKEQRWLPFSPTMRDALSIPGVPLGHVFVVRGGSDTGKTTLLIEVATTAQKMGILPVFIITEMKWDFAHAQKMGFQCKAIPDEGTGEIINYDGFFLYVDRGSLNTIEDVSGFIADTLNEQKEGKLPFDLLFLWDSVGSIPCEMSVTQGKNNPMWNAGAMATQFGNFINQQFPLSRKEKYPYTNTLFVINKTGVQPALTPMSQPRMTNKGGNSMYWDATIVTTFGNVTNSGTSKISVQHK</sequence>
<dbReference type="GO" id="GO:0003697">
    <property type="term" value="F:single-stranded DNA binding"/>
    <property type="evidence" value="ECO:0007669"/>
    <property type="project" value="InterPro"/>
</dbReference>
<dbReference type="Gene3D" id="3.90.198.10">
    <property type="entry name" value="Replication Fork Single-Stranded Dna Binding Protein"/>
    <property type="match status" value="1"/>
</dbReference>
<dbReference type="SUPFAM" id="SSF52540">
    <property type="entry name" value="P-loop containing nucleoside triphosphate hydrolases"/>
    <property type="match status" value="1"/>
</dbReference>
<keyword evidence="7" id="KW-1185">Reference proteome</keyword>
<name>A0A3P7FI63_WUCBA</name>
<evidence type="ECO:0000256" key="3">
    <source>
        <dbReference type="SAM" id="MobiDB-lite"/>
    </source>
</evidence>
<organism evidence="6 7">
    <name type="scientific">Wuchereria bancrofti</name>
    <dbReference type="NCBI Taxonomy" id="6293"/>
    <lineage>
        <taxon>Eukaryota</taxon>
        <taxon>Metazoa</taxon>
        <taxon>Ecdysozoa</taxon>
        <taxon>Nematoda</taxon>
        <taxon>Chromadorea</taxon>
        <taxon>Rhabditida</taxon>
        <taxon>Spirurina</taxon>
        <taxon>Spiruromorpha</taxon>
        <taxon>Filarioidea</taxon>
        <taxon>Onchocercidae</taxon>
        <taxon>Wuchereria</taxon>
    </lineage>
</organism>
<dbReference type="InterPro" id="IPR044947">
    <property type="entry name" value="Phage_T4_Gp32_ssDNA-bd_sf"/>
</dbReference>
<keyword evidence="2" id="KW-0235">DNA replication</keyword>
<evidence type="ECO:0000256" key="1">
    <source>
        <dbReference type="ARBA" id="ARBA00022491"/>
    </source>
</evidence>
<evidence type="ECO:0000256" key="2">
    <source>
        <dbReference type="ARBA" id="ARBA00023109"/>
    </source>
</evidence>
<evidence type="ECO:0000259" key="5">
    <source>
        <dbReference type="Pfam" id="PF08804"/>
    </source>
</evidence>
<evidence type="ECO:0000259" key="4">
    <source>
        <dbReference type="Pfam" id="PF00154"/>
    </source>
</evidence>
<dbReference type="Pfam" id="PF00154">
    <property type="entry name" value="RecA_N"/>
    <property type="match status" value="1"/>
</dbReference>
<evidence type="ECO:0000313" key="6">
    <source>
        <dbReference type="EMBL" id="VDM09055.1"/>
    </source>
</evidence>
<dbReference type="InterPro" id="IPR049428">
    <property type="entry name" value="RecA-like_N"/>
</dbReference>
<dbReference type="InterPro" id="IPR027417">
    <property type="entry name" value="P-loop_NTPase"/>
</dbReference>
<keyword evidence="1" id="KW-0678">Repressor</keyword>
<accession>A0A3P7FI63</accession>
<dbReference type="Proteomes" id="UP000270924">
    <property type="component" value="Unassembled WGS sequence"/>
</dbReference>
<dbReference type="AlphaFoldDB" id="A0A3P7FI63"/>
<evidence type="ECO:0000313" key="7">
    <source>
        <dbReference type="Proteomes" id="UP000270924"/>
    </source>
</evidence>
<dbReference type="GO" id="GO:0039693">
    <property type="term" value="P:viral DNA genome replication"/>
    <property type="evidence" value="ECO:0007669"/>
    <property type="project" value="UniProtKB-KW"/>
</dbReference>
<dbReference type="Gene3D" id="3.40.50.300">
    <property type="entry name" value="P-loop containing nucleotide triphosphate hydrolases"/>
    <property type="match status" value="1"/>
</dbReference>
<feature type="domain" description="Bacteriophage T4 Gp32 single-stranded DNA-binding" evidence="5">
    <location>
        <begin position="37"/>
        <end position="219"/>
    </location>
</feature>
<protein>
    <submittedName>
        <fullName evidence="6">Uncharacterized protein</fullName>
    </submittedName>
</protein>
<dbReference type="EMBL" id="UYWW01000670">
    <property type="protein sequence ID" value="VDM09055.1"/>
    <property type="molecule type" value="Genomic_DNA"/>
</dbReference>
<feature type="region of interest" description="Disordered" evidence="3">
    <location>
        <begin position="224"/>
        <end position="244"/>
    </location>
</feature>
<proteinExistence type="predicted"/>
<feature type="non-terminal residue" evidence="6">
    <location>
        <position position="503"/>
    </location>
</feature>